<protein>
    <submittedName>
        <fullName evidence="7">Putative fatty-acid--CoA ligase</fullName>
    </submittedName>
</protein>
<comment type="caution">
    <text evidence="7">The sequence shown here is derived from an EMBL/GenBank/DDBJ whole genome shotgun (WGS) entry which is preliminary data.</text>
</comment>
<evidence type="ECO:0000259" key="5">
    <source>
        <dbReference type="Pfam" id="PF00501"/>
    </source>
</evidence>
<accession>K6WM38</accession>
<dbReference type="GO" id="GO:0005886">
    <property type="term" value="C:plasma membrane"/>
    <property type="evidence" value="ECO:0007669"/>
    <property type="project" value="TreeGrafter"/>
</dbReference>
<dbReference type="InterPro" id="IPR000873">
    <property type="entry name" value="AMP-dep_synth/lig_dom"/>
</dbReference>
<feature type="domain" description="AMP-binding enzyme C-terminal" evidence="6">
    <location>
        <begin position="460"/>
        <end position="536"/>
    </location>
</feature>
<keyword evidence="8" id="KW-1185">Reference proteome</keyword>
<dbReference type="GO" id="GO:0005324">
    <property type="term" value="F:long-chain fatty acid transmembrane transporter activity"/>
    <property type="evidence" value="ECO:0007669"/>
    <property type="project" value="TreeGrafter"/>
</dbReference>
<sequence>MSGADLLRGLRGLGKDWRILAGVVPKMIPRPLTRKESIGKTFQDAVAKYPDRPFLRFHGESMTYRECNAEVNRTAAYLAARGIGRGDVVAVLSKNHPDVLICMLAAVKLGAIAGMINYNQRGSVLEHSLGLIDAKILLLQPGQEEALDSVPVAARPATVIDFDELEKSRADLSPDNPAATDDVEAGDTAYYIFTSGTTGYPKASKMSHHRWHVAMHGIGGMGVRLRSDDTMYAALPFYHNNALTIAVASAMRAGACVAIGEQFSASGFWDEIIENDATAFCYIGELCRYLLAQPEKQTDKAHSVKVMVGNRLRPEIWDEFTDRFGIKRVSELYAASEGNVGFVNLLSIPKSAGFTPLKYILVEYDEDTGEPKRGADGRVIPVPKHGTGLLLGQINKRAHFDGYTDPKASEKKIVTDALKPGDRWFNSGDVVRDQGFGHIAFVDRIGDTFRWKGENVATTEVEAALDANPSIAQSVVFGVAVPGADGKAGMAAVVLADGAEFDPDAIAAHVRDTLPKYAVPLFIRVVDQLEHTSTFKSVRVGLRNQGYTDTGDDPLYVLRGKPGTYAEFRPEYLDDVVASAGAKVTS</sequence>
<dbReference type="GO" id="GO:0044539">
    <property type="term" value="P:long-chain fatty acid import into cell"/>
    <property type="evidence" value="ECO:0007669"/>
    <property type="project" value="TreeGrafter"/>
</dbReference>
<evidence type="ECO:0000313" key="7">
    <source>
        <dbReference type="EMBL" id="GAB93212.1"/>
    </source>
</evidence>
<keyword evidence="2 7" id="KW-0436">Ligase</keyword>
<dbReference type="Pfam" id="PF00501">
    <property type="entry name" value="AMP-binding"/>
    <property type="match status" value="1"/>
</dbReference>
<dbReference type="FunFam" id="3.30.300.30:FF:000020">
    <property type="entry name" value="Long-chain fatty acid transporter"/>
    <property type="match status" value="1"/>
</dbReference>
<dbReference type="eggNOG" id="COG0318">
    <property type="taxonomic scope" value="Bacteria"/>
</dbReference>
<evidence type="ECO:0000259" key="6">
    <source>
        <dbReference type="Pfam" id="PF13193"/>
    </source>
</evidence>
<proteinExistence type="inferred from homology"/>
<organism evidence="7 8">
    <name type="scientific">Gordonia rhizosphera NBRC 16068</name>
    <dbReference type="NCBI Taxonomy" id="1108045"/>
    <lineage>
        <taxon>Bacteria</taxon>
        <taxon>Bacillati</taxon>
        <taxon>Actinomycetota</taxon>
        <taxon>Actinomycetes</taxon>
        <taxon>Mycobacteriales</taxon>
        <taxon>Gordoniaceae</taxon>
        <taxon>Gordonia</taxon>
    </lineage>
</organism>
<dbReference type="Gene3D" id="3.40.50.12780">
    <property type="entry name" value="N-terminal domain of ligase-like"/>
    <property type="match status" value="1"/>
</dbReference>
<dbReference type="SUPFAM" id="SSF56801">
    <property type="entry name" value="Acetyl-CoA synthetase-like"/>
    <property type="match status" value="1"/>
</dbReference>
<gene>
    <name evidence="7" type="ORF">GORHZ_211_00090</name>
</gene>
<evidence type="ECO:0000256" key="3">
    <source>
        <dbReference type="ARBA" id="ARBA00022741"/>
    </source>
</evidence>
<evidence type="ECO:0000256" key="1">
    <source>
        <dbReference type="ARBA" id="ARBA00006432"/>
    </source>
</evidence>
<dbReference type="InterPro" id="IPR025110">
    <property type="entry name" value="AMP-bd_C"/>
</dbReference>
<evidence type="ECO:0000256" key="4">
    <source>
        <dbReference type="ARBA" id="ARBA00022840"/>
    </source>
</evidence>
<evidence type="ECO:0000313" key="8">
    <source>
        <dbReference type="Proteomes" id="UP000008363"/>
    </source>
</evidence>
<keyword evidence="4" id="KW-0067">ATP-binding</keyword>
<evidence type="ECO:0000256" key="2">
    <source>
        <dbReference type="ARBA" id="ARBA00022598"/>
    </source>
</evidence>
<dbReference type="InterPro" id="IPR045851">
    <property type="entry name" value="AMP-bd_C_sf"/>
</dbReference>
<feature type="domain" description="AMP-dependent synthetase/ligase" evidence="5">
    <location>
        <begin position="42"/>
        <end position="375"/>
    </location>
</feature>
<dbReference type="GO" id="GO:0004467">
    <property type="term" value="F:long-chain fatty acid-CoA ligase activity"/>
    <property type="evidence" value="ECO:0007669"/>
    <property type="project" value="TreeGrafter"/>
</dbReference>
<name>K6WM38_9ACTN</name>
<dbReference type="InterPro" id="IPR042099">
    <property type="entry name" value="ANL_N_sf"/>
</dbReference>
<dbReference type="Gene3D" id="3.30.300.30">
    <property type="match status" value="1"/>
</dbReference>
<dbReference type="PANTHER" id="PTHR43107:SF15">
    <property type="entry name" value="FATTY ACID TRANSPORT PROTEIN 3, ISOFORM A"/>
    <property type="match status" value="1"/>
</dbReference>
<reference evidence="7 8" key="1">
    <citation type="submission" date="2012-08" db="EMBL/GenBank/DDBJ databases">
        <title>Whole genome shotgun sequence of Gordonia rhizosphera NBRC 16068.</title>
        <authorList>
            <person name="Takarada H."/>
            <person name="Isaki S."/>
            <person name="Hosoyama A."/>
            <person name="Tsuchikane K."/>
            <person name="Katsumata H."/>
            <person name="Baba S."/>
            <person name="Ohji S."/>
            <person name="Yamazaki S."/>
            <person name="Fujita N."/>
        </authorList>
    </citation>
    <scope>NUCLEOTIDE SEQUENCE [LARGE SCALE GENOMIC DNA]</scope>
    <source>
        <strain evidence="7 8">NBRC 16068</strain>
    </source>
</reference>
<dbReference type="EMBL" id="BAHC01000211">
    <property type="protein sequence ID" value="GAB93212.1"/>
    <property type="molecule type" value="Genomic_DNA"/>
</dbReference>
<dbReference type="GO" id="GO:0005524">
    <property type="term" value="F:ATP binding"/>
    <property type="evidence" value="ECO:0007669"/>
    <property type="project" value="UniProtKB-KW"/>
</dbReference>
<comment type="similarity">
    <text evidence="1">Belongs to the ATP-dependent AMP-binding enzyme family.</text>
</comment>
<dbReference type="AlphaFoldDB" id="K6WM38"/>
<dbReference type="Pfam" id="PF13193">
    <property type="entry name" value="AMP-binding_C"/>
    <property type="match status" value="1"/>
</dbReference>
<dbReference type="PANTHER" id="PTHR43107">
    <property type="entry name" value="LONG-CHAIN FATTY ACID TRANSPORT PROTEIN"/>
    <property type="match status" value="1"/>
</dbReference>
<keyword evidence="3" id="KW-0547">Nucleotide-binding</keyword>
<dbReference type="NCBIfam" id="NF006134">
    <property type="entry name" value="PRK08279.1"/>
    <property type="match status" value="1"/>
</dbReference>
<dbReference type="InterPro" id="IPR020845">
    <property type="entry name" value="AMP-binding_CS"/>
</dbReference>
<dbReference type="Proteomes" id="UP000008363">
    <property type="component" value="Unassembled WGS sequence"/>
</dbReference>
<dbReference type="PROSITE" id="PS00455">
    <property type="entry name" value="AMP_BINDING"/>
    <property type="match status" value="1"/>
</dbReference>
<dbReference type="STRING" id="1108045.GORHZ_211_00090"/>